<organism evidence="9 10">
    <name type="scientific">Botryosphaeria dothidea</name>
    <dbReference type="NCBI Taxonomy" id="55169"/>
    <lineage>
        <taxon>Eukaryota</taxon>
        <taxon>Fungi</taxon>
        <taxon>Dikarya</taxon>
        <taxon>Ascomycota</taxon>
        <taxon>Pezizomycotina</taxon>
        <taxon>Dothideomycetes</taxon>
        <taxon>Dothideomycetes incertae sedis</taxon>
        <taxon>Botryosphaeriales</taxon>
        <taxon>Botryosphaeriaceae</taxon>
        <taxon>Botryosphaeria</taxon>
    </lineage>
</organism>
<dbReference type="PANTHER" id="PTHR23501:SF107">
    <property type="entry name" value="TRANSPORTER, PUTATIVE (AFU_ORTHOLOGUE AFUA_7G04730)-RELATED"/>
    <property type="match status" value="1"/>
</dbReference>
<sequence length="598" mass="65298">MAFKLFEKKGQQDAVVPSSPTEQNVEANPASIEPKSEATDTANAVPSETSDGERDEAHQFHGVAEMEAITTHWDKKSMLIAYALIYLNHWAMSMLSMTYTNLVPYVTSAFNKHGLITTTNIVSSIVGGVCRLPIAKIIDIWGRVEGFLLMILIMTIGLIMMAVCDNVQTYAAAAVFYKIGYTGIGYVIDVFVADTSSLRNRALIMAVNSTPYLATAFAGPAAAEKFYYGAGWRWGFGCFAIVIPAVCLPMAALFIYIRRQTRLAGFAPRQASGRTIWESTKYYFVEFDVIGMILITAGWSLILLPLTIATYQAEKWETPYIIAMIVLGGVLVVAFAAWEKWFSPVSFVPFNILVDRTVLPACILSACLFVASSLWSSYFSSFLQVALYQTISEAGYVGSIYSLGSCVWAFATGSLIRYTNHFKWLAMVAAPLVVMSSGLFIKYRQPGESLGSIIGCQIIMTVAAATLVVCEQMAVMTAAAHANVAVVIALLSLFTNIGSGIGSGISGALWTNIFPQKLKEALPQADAKTIAKIYGSLVVQRKYPKGSAMRDGINWAYGVGMKYQSIAATAILVLTIPLVMCWKDYNVKETRRNKGRVL</sequence>
<keyword evidence="10" id="KW-1185">Reference proteome</keyword>
<feature type="transmembrane region" description="Helical" evidence="8">
    <location>
        <begin position="424"/>
        <end position="443"/>
    </location>
</feature>
<keyword evidence="6 8" id="KW-0472">Membrane</keyword>
<evidence type="ECO:0000256" key="3">
    <source>
        <dbReference type="ARBA" id="ARBA00022448"/>
    </source>
</evidence>
<feature type="transmembrane region" description="Helical" evidence="8">
    <location>
        <begin position="79"/>
        <end position="102"/>
    </location>
</feature>
<dbReference type="PANTHER" id="PTHR23501">
    <property type="entry name" value="MAJOR FACILITATOR SUPERFAMILY"/>
    <property type="match status" value="1"/>
</dbReference>
<dbReference type="GO" id="GO:0005886">
    <property type="term" value="C:plasma membrane"/>
    <property type="evidence" value="ECO:0007669"/>
    <property type="project" value="TreeGrafter"/>
</dbReference>
<comment type="subcellular location">
    <subcellularLocation>
        <location evidence="1">Membrane</location>
        <topology evidence="1">Multi-pass membrane protein</topology>
    </subcellularLocation>
</comment>
<feature type="transmembrane region" description="Helical" evidence="8">
    <location>
        <begin position="563"/>
        <end position="582"/>
    </location>
</feature>
<dbReference type="SUPFAM" id="SSF103473">
    <property type="entry name" value="MFS general substrate transporter"/>
    <property type="match status" value="1"/>
</dbReference>
<reference evidence="9" key="1">
    <citation type="submission" date="2020-04" db="EMBL/GenBank/DDBJ databases">
        <title>Genome Assembly and Annotation of Botryosphaeria dothidea sdau 11-99, a Latent Pathogen of Apple Fruit Ring Rot in China.</title>
        <authorList>
            <person name="Yu C."/>
            <person name="Diao Y."/>
            <person name="Lu Q."/>
            <person name="Zhao J."/>
            <person name="Cui S."/>
            <person name="Peng C."/>
            <person name="He B."/>
            <person name="Liu H."/>
        </authorList>
    </citation>
    <scope>NUCLEOTIDE SEQUENCE [LARGE SCALE GENOMIC DNA]</scope>
    <source>
        <strain evidence="9">Sdau11-99</strain>
    </source>
</reference>
<dbReference type="FunFam" id="1.20.1250.20:FF:000284">
    <property type="entry name" value="Siderophore iron transporter mirB"/>
    <property type="match status" value="1"/>
</dbReference>
<feature type="transmembrane region" description="Helical" evidence="8">
    <location>
        <begin position="320"/>
        <end position="338"/>
    </location>
</feature>
<accession>A0A8H4IU35</accession>
<feature type="transmembrane region" description="Helical" evidence="8">
    <location>
        <begin position="114"/>
        <end position="134"/>
    </location>
</feature>
<dbReference type="Proteomes" id="UP000572817">
    <property type="component" value="Unassembled WGS sequence"/>
</dbReference>
<gene>
    <name evidence="9" type="ORF">GTA08_BOTSDO05236</name>
</gene>
<dbReference type="AlphaFoldDB" id="A0A8H4IU35"/>
<evidence type="ECO:0000313" key="10">
    <source>
        <dbReference type="Proteomes" id="UP000572817"/>
    </source>
</evidence>
<evidence type="ECO:0000256" key="2">
    <source>
        <dbReference type="ARBA" id="ARBA00008335"/>
    </source>
</evidence>
<feature type="compositionally biased region" description="Polar residues" evidence="7">
    <location>
        <begin position="39"/>
        <end position="49"/>
    </location>
</feature>
<feature type="region of interest" description="Disordered" evidence="7">
    <location>
        <begin position="1"/>
        <end position="55"/>
    </location>
</feature>
<dbReference type="OrthoDB" id="4078873at2759"/>
<feature type="transmembrane region" description="Helical" evidence="8">
    <location>
        <begin position="398"/>
        <end position="417"/>
    </location>
</feature>
<name>A0A8H4IU35_9PEZI</name>
<dbReference type="Gene3D" id="1.20.1250.20">
    <property type="entry name" value="MFS general substrate transporter like domains"/>
    <property type="match status" value="2"/>
</dbReference>
<feature type="transmembrane region" description="Helical" evidence="8">
    <location>
        <begin position="146"/>
        <end position="163"/>
    </location>
</feature>
<feature type="transmembrane region" description="Helical" evidence="8">
    <location>
        <begin position="282"/>
        <end position="308"/>
    </location>
</feature>
<dbReference type="Pfam" id="PF07690">
    <property type="entry name" value="MFS_1"/>
    <property type="match status" value="1"/>
</dbReference>
<keyword evidence="5 8" id="KW-1133">Transmembrane helix</keyword>
<feature type="transmembrane region" description="Helical" evidence="8">
    <location>
        <begin position="234"/>
        <end position="257"/>
    </location>
</feature>
<dbReference type="EMBL" id="WWBZ02000033">
    <property type="protein sequence ID" value="KAF4306412.1"/>
    <property type="molecule type" value="Genomic_DNA"/>
</dbReference>
<keyword evidence="4 8" id="KW-0812">Transmembrane</keyword>
<keyword evidence="3" id="KW-0813">Transport</keyword>
<evidence type="ECO:0000256" key="4">
    <source>
        <dbReference type="ARBA" id="ARBA00022692"/>
    </source>
</evidence>
<dbReference type="InterPro" id="IPR036259">
    <property type="entry name" value="MFS_trans_sf"/>
</dbReference>
<comment type="caution">
    <text evidence="9">The sequence shown here is derived from an EMBL/GenBank/DDBJ whole genome shotgun (WGS) entry which is preliminary data.</text>
</comment>
<feature type="transmembrane region" description="Helical" evidence="8">
    <location>
        <begin position="358"/>
        <end position="378"/>
    </location>
</feature>
<feature type="transmembrane region" description="Helical" evidence="8">
    <location>
        <begin position="482"/>
        <end position="510"/>
    </location>
</feature>
<feature type="transmembrane region" description="Helical" evidence="8">
    <location>
        <begin position="449"/>
        <end position="470"/>
    </location>
</feature>
<evidence type="ECO:0000256" key="6">
    <source>
        <dbReference type="ARBA" id="ARBA00023136"/>
    </source>
</evidence>
<feature type="compositionally biased region" description="Basic and acidic residues" evidence="7">
    <location>
        <begin position="1"/>
        <end position="11"/>
    </location>
</feature>
<evidence type="ECO:0000256" key="8">
    <source>
        <dbReference type="SAM" id="Phobius"/>
    </source>
</evidence>
<feature type="transmembrane region" description="Helical" evidence="8">
    <location>
        <begin position="203"/>
        <end position="222"/>
    </location>
</feature>
<evidence type="ECO:0000256" key="7">
    <source>
        <dbReference type="SAM" id="MobiDB-lite"/>
    </source>
</evidence>
<protein>
    <submittedName>
        <fullName evidence="9">Abc multidrug transporter protein</fullName>
    </submittedName>
</protein>
<comment type="similarity">
    <text evidence="2">Belongs to the major facilitator superfamily.</text>
</comment>
<dbReference type="GO" id="GO:0022857">
    <property type="term" value="F:transmembrane transporter activity"/>
    <property type="evidence" value="ECO:0007669"/>
    <property type="project" value="InterPro"/>
</dbReference>
<proteinExistence type="inferred from homology"/>
<evidence type="ECO:0000256" key="5">
    <source>
        <dbReference type="ARBA" id="ARBA00022989"/>
    </source>
</evidence>
<evidence type="ECO:0000313" key="9">
    <source>
        <dbReference type="EMBL" id="KAF4306412.1"/>
    </source>
</evidence>
<feature type="transmembrane region" description="Helical" evidence="8">
    <location>
        <begin position="169"/>
        <end position="191"/>
    </location>
</feature>
<evidence type="ECO:0000256" key="1">
    <source>
        <dbReference type="ARBA" id="ARBA00004141"/>
    </source>
</evidence>
<dbReference type="InterPro" id="IPR011701">
    <property type="entry name" value="MFS"/>
</dbReference>